<dbReference type="EMBL" id="CP007031">
    <property type="protein sequence ID" value="AHF05639.1"/>
    <property type="molecule type" value="Genomic_DNA"/>
</dbReference>
<gene>
    <name evidence="1" type="ORF">MARPU_15200</name>
</gene>
<keyword evidence="2" id="KW-1185">Reference proteome</keyword>
<organism evidence="1 2">
    <name type="scientific">Marichromatium purpuratum 984</name>
    <dbReference type="NCBI Taxonomy" id="765910"/>
    <lineage>
        <taxon>Bacteria</taxon>
        <taxon>Pseudomonadati</taxon>
        <taxon>Pseudomonadota</taxon>
        <taxon>Gammaproteobacteria</taxon>
        <taxon>Chromatiales</taxon>
        <taxon>Chromatiaceae</taxon>
        <taxon>Marichromatium</taxon>
    </lineage>
</organism>
<evidence type="ECO:0000313" key="1">
    <source>
        <dbReference type="EMBL" id="AHF05639.1"/>
    </source>
</evidence>
<dbReference type="KEGG" id="mpur:MARPU_15200"/>
<reference evidence="1 2" key="1">
    <citation type="submission" date="2013-12" db="EMBL/GenBank/DDBJ databases">
        <authorList>
            <consortium name="DOE Joint Genome Institute"/>
            <person name="Bryant D.A."/>
            <person name="Huntemann M."/>
            <person name="Han J."/>
            <person name="Chen A."/>
            <person name="Kyrpides N."/>
            <person name="Mavromatis K."/>
            <person name="Markowitz V."/>
            <person name="Palaniappan K."/>
            <person name="Ivanova N."/>
            <person name="Schaumberg A."/>
            <person name="Pati A."/>
            <person name="Liolios K."/>
            <person name="Nordberg H.P."/>
            <person name="Cantor M.N."/>
            <person name="Hua S.X."/>
            <person name="Woyke T."/>
        </authorList>
    </citation>
    <scope>NUCLEOTIDE SEQUENCE [LARGE SCALE GENOMIC DNA]</scope>
    <source>
        <strain evidence="1 2">984</strain>
    </source>
</reference>
<dbReference type="HOGENOM" id="CLU_3329891_0_0_6"/>
<dbReference type="STRING" id="765910.MARPU_15200"/>
<sequence length="38" mass="4352">MLGLAHPFERCTAHREAPITALVIVLAPVYHWLYPYTT</sequence>
<name>W0E8S3_MARPU</name>
<accession>W0E8S3</accession>
<dbReference type="AlphaFoldDB" id="W0E8S3"/>
<dbReference type="Proteomes" id="UP000005275">
    <property type="component" value="Chromosome"/>
</dbReference>
<evidence type="ECO:0000313" key="2">
    <source>
        <dbReference type="Proteomes" id="UP000005275"/>
    </source>
</evidence>
<protein>
    <submittedName>
        <fullName evidence="1">Uncharacterized protein</fullName>
    </submittedName>
</protein>
<proteinExistence type="predicted"/>